<dbReference type="Proteomes" id="UP000317365">
    <property type="component" value="Chromosome"/>
</dbReference>
<dbReference type="PROSITE" id="PS01124">
    <property type="entry name" value="HTH_ARAC_FAMILY_2"/>
    <property type="match status" value="1"/>
</dbReference>
<evidence type="ECO:0000259" key="4">
    <source>
        <dbReference type="PROSITE" id="PS01124"/>
    </source>
</evidence>
<keyword evidence="2" id="KW-0238">DNA-binding</keyword>
<protein>
    <submittedName>
        <fullName evidence="5">AraC family transcriptional regulator</fullName>
    </submittedName>
</protein>
<sequence>MYDPIKDGIDKASGHVRYAVDRPAEELSGLVHCYWELKTERVLAEDFLLHAMPDACVNILFNQMDTEIAGVTALRTTYEVLNLGKSFHYVGIQLLPGVWQGDPQEIAHQFVGTAYAGDLPLVSTSREMATLDFLAKQEHMAKLVRWFVNAGLVVSCPVIEKILAQLDDIRTVADMAAVACLSARQLQRTLKQTTGFSPHDLLKVLRIQQSFKRHYLDLYADQSHYIHSFRKVTGYTPAKFTDKFDV</sequence>
<feature type="domain" description="HTH araC/xylS-type" evidence="4">
    <location>
        <begin position="156"/>
        <end position="243"/>
    </location>
</feature>
<dbReference type="InterPro" id="IPR018060">
    <property type="entry name" value="HTH_AraC"/>
</dbReference>
<keyword evidence="3" id="KW-0804">Transcription</keyword>
<dbReference type="PANTHER" id="PTHR46796:SF13">
    <property type="entry name" value="HTH-TYPE TRANSCRIPTIONAL ACTIVATOR RHAS"/>
    <property type="match status" value="1"/>
</dbReference>
<evidence type="ECO:0000256" key="2">
    <source>
        <dbReference type="ARBA" id="ARBA00023125"/>
    </source>
</evidence>
<dbReference type="AlphaFoldDB" id="A0A515ETG9"/>
<reference evidence="6" key="1">
    <citation type="submission" date="2019-02" db="EMBL/GenBank/DDBJ databases">
        <title>Complete genome sequence of Rhodoferax sp. Gr-4.</title>
        <authorList>
            <person name="Jin L."/>
        </authorList>
    </citation>
    <scope>NUCLEOTIDE SEQUENCE [LARGE SCALE GENOMIC DNA]</scope>
    <source>
        <strain evidence="6">Gr-4</strain>
    </source>
</reference>
<proteinExistence type="predicted"/>
<dbReference type="SMART" id="SM00342">
    <property type="entry name" value="HTH_ARAC"/>
    <property type="match status" value="1"/>
</dbReference>
<dbReference type="PANTHER" id="PTHR46796">
    <property type="entry name" value="HTH-TYPE TRANSCRIPTIONAL ACTIVATOR RHAS-RELATED"/>
    <property type="match status" value="1"/>
</dbReference>
<dbReference type="KEGG" id="rhg:EXZ61_18300"/>
<dbReference type="EMBL" id="CP036282">
    <property type="protein sequence ID" value="QDL55970.1"/>
    <property type="molecule type" value="Genomic_DNA"/>
</dbReference>
<dbReference type="GO" id="GO:0043565">
    <property type="term" value="F:sequence-specific DNA binding"/>
    <property type="evidence" value="ECO:0007669"/>
    <property type="project" value="InterPro"/>
</dbReference>
<reference evidence="6" key="2">
    <citation type="journal article" date="2020" name="Int. J. Syst. Evol. Microbiol.">
        <title>Genomic insights into a novel species Rhodoferax aquaticus sp. nov., isolated from freshwater.</title>
        <authorList>
            <person name="Li T."/>
            <person name="Zhuo Y."/>
            <person name="Jin C.Z."/>
            <person name="Wu X."/>
            <person name="Ko S.R."/>
            <person name="Jin F.J."/>
            <person name="Ahn C.Y."/>
            <person name="Oh H.M."/>
            <person name="Lee H.G."/>
            <person name="Jin L."/>
        </authorList>
    </citation>
    <scope>NUCLEOTIDE SEQUENCE [LARGE SCALE GENOMIC DNA]</scope>
    <source>
        <strain evidence="6">Gr-4</strain>
    </source>
</reference>
<dbReference type="Gene3D" id="1.10.10.60">
    <property type="entry name" value="Homeodomain-like"/>
    <property type="match status" value="1"/>
</dbReference>
<keyword evidence="6" id="KW-1185">Reference proteome</keyword>
<dbReference type="InterPro" id="IPR046532">
    <property type="entry name" value="DUF6597"/>
</dbReference>
<evidence type="ECO:0000256" key="3">
    <source>
        <dbReference type="ARBA" id="ARBA00023163"/>
    </source>
</evidence>
<dbReference type="RefSeq" id="WP_142813134.1">
    <property type="nucleotide sequence ID" value="NZ_CP036282.1"/>
</dbReference>
<name>A0A515ETG9_9BURK</name>
<accession>A0A515ETG9</accession>
<evidence type="ECO:0000313" key="5">
    <source>
        <dbReference type="EMBL" id="QDL55970.1"/>
    </source>
</evidence>
<organism evidence="5 6">
    <name type="scientific">Rhodoferax aquaticus</name>
    <dbReference type="NCBI Taxonomy" id="2527691"/>
    <lineage>
        <taxon>Bacteria</taxon>
        <taxon>Pseudomonadati</taxon>
        <taxon>Pseudomonadota</taxon>
        <taxon>Betaproteobacteria</taxon>
        <taxon>Burkholderiales</taxon>
        <taxon>Comamonadaceae</taxon>
        <taxon>Rhodoferax</taxon>
    </lineage>
</organism>
<evidence type="ECO:0000313" key="6">
    <source>
        <dbReference type="Proteomes" id="UP000317365"/>
    </source>
</evidence>
<dbReference type="InterPro" id="IPR050204">
    <property type="entry name" value="AraC_XylS_family_regulators"/>
</dbReference>
<dbReference type="GO" id="GO:0003700">
    <property type="term" value="F:DNA-binding transcription factor activity"/>
    <property type="evidence" value="ECO:0007669"/>
    <property type="project" value="InterPro"/>
</dbReference>
<dbReference type="Pfam" id="PF20240">
    <property type="entry name" value="DUF6597"/>
    <property type="match status" value="1"/>
</dbReference>
<keyword evidence="1" id="KW-0805">Transcription regulation</keyword>
<evidence type="ECO:0000256" key="1">
    <source>
        <dbReference type="ARBA" id="ARBA00023015"/>
    </source>
</evidence>
<gene>
    <name evidence="5" type="ORF">EXZ61_18300</name>
</gene>